<feature type="region of interest" description="Disordered" evidence="1">
    <location>
        <begin position="76"/>
        <end position="97"/>
    </location>
</feature>
<evidence type="ECO:0000313" key="3">
    <source>
        <dbReference type="Proteomes" id="UP000479190"/>
    </source>
</evidence>
<dbReference type="EMBL" id="CADCXV010000750">
    <property type="protein sequence ID" value="CAB0034693.1"/>
    <property type="molecule type" value="Genomic_DNA"/>
</dbReference>
<sequence>IQRQCHGIRGPFAELALLRRRARVTSSRRAKEQVAIQFTLGLRANLQAFVQAERPQTLDNAIALAIKFENLDSTRRPLDESHYNKSPAEQWHDSQTENASTSTDTVWCNHCNKSGHIYTQCWTLARQMRDINPSNGRHRRGHGRVTVFAGRLPNWHFLRRRARVTSSRSNFRIFQRNGHIQKSRSHSKNSEKFRGVFRTILKQNWPYCLRCSAQCGSCIVYVRYNRQCRLHISTQCIFRFFNYSKGHWQRATDDIIAPFQSRRFIDTQTRDAFTSRGGGGGGRYTSFFAAVKTLRESCPSLRESRSARSSAESASIKAKEDVIGRERSRDRFFERLRHTMHIDILVARAIYRYNRGEKRMARHGEREECSWSAGGTRASAVKRLCTPRSLIYYTNVLLGRSYKDVARASHYPTESRSVE</sequence>
<dbReference type="Proteomes" id="UP000479190">
    <property type="component" value="Unassembled WGS sequence"/>
</dbReference>
<feature type="non-terminal residue" evidence="2">
    <location>
        <position position="1"/>
    </location>
</feature>
<gene>
    <name evidence="2" type="ORF">TBRA_LOCUS6591</name>
</gene>
<evidence type="ECO:0000313" key="2">
    <source>
        <dbReference type="EMBL" id="CAB0034693.1"/>
    </source>
</evidence>
<organism evidence="2 3">
    <name type="scientific">Trichogramma brassicae</name>
    <dbReference type="NCBI Taxonomy" id="86971"/>
    <lineage>
        <taxon>Eukaryota</taxon>
        <taxon>Metazoa</taxon>
        <taxon>Ecdysozoa</taxon>
        <taxon>Arthropoda</taxon>
        <taxon>Hexapoda</taxon>
        <taxon>Insecta</taxon>
        <taxon>Pterygota</taxon>
        <taxon>Neoptera</taxon>
        <taxon>Endopterygota</taxon>
        <taxon>Hymenoptera</taxon>
        <taxon>Apocrita</taxon>
        <taxon>Proctotrupomorpha</taxon>
        <taxon>Chalcidoidea</taxon>
        <taxon>Trichogrammatidae</taxon>
        <taxon>Trichogramma</taxon>
    </lineage>
</organism>
<accession>A0A6H5I9N5</accession>
<evidence type="ECO:0000256" key="1">
    <source>
        <dbReference type="SAM" id="MobiDB-lite"/>
    </source>
</evidence>
<protein>
    <submittedName>
        <fullName evidence="2">Uncharacterized protein</fullName>
    </submittedName>
</protein>
<reference evidence="2 3" key="1">
    <citation type="submission" date="2020-02" db="EMBL/GenBank/DDBJ databases">
        <authorList>
            <person name="Ferguson B K."/>
        </authorList>
    </citation>
    <scope>NUCLEOTIDE SEQUENCE [LARGE SCALE GENOMIC DNA]</scope>
</reference>
<dbReference type="AlphaFoldDB" id="A0A6H5I9N5"/>
<name>A0A6H5I9N5_9HYME</name>
<keyword evidence="3" id="KW-1185">Reference proteome</keyword>
<proteinExistence type="predicted"/>